<dbReference type="GO" id="GO:0005737">
    <property type="term" value="C:cytoplasm"/>
    <property type="evidence" value="ECO:0007669"/>
    <property type="project" value="UniProtKB-SubCell"/>
</dbReference>
<dbReference type="KEGG" id="erl:AOC36_03415"/>
<dbReference type="Pfam" id="PF06971">
    <property type="entry name" value="Put_DNA-bind_N"/>
    <property type="match status" value="1"/>
</dbReference>
<reference evidence="9 10" key="1">
    <citation type="submission" date="2015-10" db="EMBL/GenBank/DDBJ databases">
        <title>Erysipelothrix larvae sp. LV19 isolated from the larval gut of the rhinoceros beetle, Trypoxylus dichotomus.</title>
        <authorList>
            <person name="Lim S."/>
            <person name="Kim B.-C."/>
        </authorList>
    </citation>
    <scope>NUCLEOTIDE SEQUENCE [LARGE SCALE GENOMIC DNA]</scope>
    <source>
        <strain evidence="9 10">LV19</strain>
    </source>
</reference>
<dbReference type="STRING" id="1514105.AOC36_03415"/>
<dbReference type="NCBIfam" id="NF003994">
    <property type="entry name" value="PRK05472.2-3"/>
    <property type="match status" value="1"/>
</dbReference>
<organism evidence="9 10">
    <name type="scientific">Erysipelothrix larvae</name>
    <dbReference type="NCBI Taxonomy" id="1514105"/>
    <lineage>
        <taxon>Bacteria</taxon>
        <taxon>Bacillati</taxon>
        <taxon>Bacillota</taxon>
        <taxon>Erysipelotrichia</taxon>
        <taxon>Erysipelotrichales</taxon>
        <taxon>Erysipelotrichaceae</taxon>
        <taxon>Erysipelothrix</taxon>
    </lineage>
</organism>
<keyword evidence="2 7" id="KW-0678">Repressor</keyword>
<dbReference type="OrthoDB" id="9784760at2"/>
<dbReference type="SUPFAM" id="SSF46785">
    <property type="entry name" value="Winged helix' DNA-binding domain"/>
    <property type="match status" value="1"/>
</dbReference>
<comment type="subcellular location">
    <subcellularLocation>
        <location evidence="7">Cytoplasm</location>
    </subcellularLocation>
</comment>
<comment type="subunit">
    <text evidence="7">Homodimer.</text>
</comment>
<dbReference type="GO" id="GO:0045892">
    <property type="term" value="P:negative regulation of DNA-templated transcription"/>
    <property type="evidence" value="ECO:0007669"/>
    <property type="project" value="InterPro"/>
</dbReference>
<feature type="binding site" evidence="7">
    <location>
        <begin position="93"/>
        <end position="98"/>
    </location>
    <ligand>
        <name>NAD(+)</name>
        <dbReference type="ChEBI" id="CHEBI:57540"/>
    </ligand>
</feature>
<dbReference type="EMBL" id="CP013213">
    <property type="protein sequence ID" value="AMC93057.1"/>
    <property type="molecule type" value="Genomic_DNA"/>
</dbReference>
<dbReference type="GO" id="GO:0003677">
    <property type="term" value="F:DNA binding"/>
    <property type="evidence" value="ECO:0007669"/>
    <property type="project" value="UniProtKB-UniRule"/>
</dbReference>
<dbReference type="HAMAP" id="MF_01131">
    <property type="entry name" value="Rex"/>
    <property type="match status" value="1"/>
</dbReference>
<dbReference type="AlphaFoldDB" id="A0A0X8GZ28"/>
<keyword evidence="5 7" id="KW-0238">DNA-binding</keyword>
<protein>
    <recommendedName>
        <fullName evidence="7">Redox-sensing transcriptional repressor Rex</fullName>
    </recommendedName>
</protein>
<dbReference type="NCBIfam" id="NF003996">
    <property type="entry name" value="PRK05472.2-5"/>
    <property type="match status" value="1"/>
</dbReference>
<dbReference type="GO" id="GO:0051775">
    <property type="term" value="P:response to redox state"/>
    <property type="evidence" value="ECO:0007669"/>
    <property type="project" value="InterPro"/>
</dbReference>
<proteinExistence type="inferred from homology"/>
<keyword evidence="10" id="KW-1185">Reference proteome</keyword>
<dbReference type="InterPro" id="IPR022876">
    <property type="entry name" value="Tscrpt_rep_Rex"/>
</dbReference>
<evidence type="ECO:0000313" key="9">
    <source>
        <dbReference type="EMBL" id="AMC93057.1"/>
    </source>
</evidence>
<feature type="domain" description="CoA-binding" evidence="8">
    <location>
        <begin position="82"/>
        <end position="180"/>
    </location>
</feature>
<dbReference type="RefSeq" id="WP_067631465.1">
    <property type="nucleotide sequence ID" value="NZ_CP013213.1"/>
</dbReference>
<dbReference type="NCBIfam" id="NF003989">
    <property type="entry name" value="PRK05472.1-3"/>
    <property type="match status" value="1"/>
</dbReference>
<keyword evidence="1 7" id="KW-0963">Cytoplasm</keyword>
<dbReference type="GO" id="GO:0003700">
    <property type="term" value="F:DNA-binding transcription factor activity"/>
    <property type="evidence" value="ECO:0007669"/>
    <property type="project" value="UniProtKB-UniRule"/>
</dbReference>
<evidence type="ECO:0000256" key="2">
    <source>
        <dbReference type="ARBA" id="ARBA00022491"/>
    </source>
</evidence>
<dbReference type="Pfam" id="PF02629">
    <property type="entry name" value="CoA_binding"/>
    <property type="match status" value="1"/>
</dbReference>
<dbReference type="Gene3D" id="3.40.50.720">
    <property type="entry name" value="NAD(P)-binding Rossmann-like Domain"/>
    <property type="match status" value="1"/>
</dbReference>
<keyword evidence="4 7" id="KW-0520">NAD</keyword>
<dbReference type="SUPFAM" id="SSF51735">
    <property type="entry name" value="NAD(P)-binding Rossmann-fold domains"/>
    <property type="match status" value="1"/>
</dbReference>
<accession>A0A0X8GZ28</accession>
<evidence type="ECO:0000256" key="1">
    <source>
        <dbReference type="ARBA" id="ARBA00022490"/>
    </source>
</evidence>
<dbReference type="Proteomes" id="UP000063781">
    <property type="component" value="Chromosome"/>
</dbReference>
<keyword evidence="6 7" id="KW-0804">Transcription</keyword>
<dbReference type="NCBIfam" id="NF003995">
    <property type="entry name" value="PRK05472.2-4"/>
    <property type="match status" value="1"/>
</dbReference>
<dbReference type="InterPro" id="IPR009718">
    <property type="entry name" value="Rex_DNA-bd_C_dom"/>
</dbReference>
<name>A0A0X8GZ28_9FIRM</name>
<dbReference type="InterPro" id="IPR036390">
    <property type="entry name" value="WH_DNA-bd_sf"/>
</dbReference>
<evidence type="ECO:0000256" key="6">
    <source>
        <dbReference type="ARBA" id="ARBA00023163"/>
    </source>
</evidence>
<dbReference type="PANTHER" id="PTHR35786">
    <property type="entry name" value="REDOX-SENSING TRANSCRIPTIONAL REPRESSOR REX"/>
    <property type="match status" value="1"/>
</dbReference>
<dbReference type="PANTHER" id="PTHR35786:SF1">
    <property type="entry name" value="REDOX-SENSING TRANSCRIPTIONAL REPRESSOR REX 1"/>
    <property type="match status" value="1"/>
</dbReference>
<sequence length="209" mass="23563">MNSNNRYDVPKATMQRYPVYLKALRKLQSMGVERILSRELSLFVDIESTTIRRDFSFIGSLGKQGYGYDVETLINTFDELLGVSFDEKIVLVGAGNLGRAILNYNRWNHVVGEIVCAFDVDPNKLGEVSDIPIYHMSELALRMPEGCRIAILTVSKNVQETVDKLVEHGVVGIVDFSSEHIQVPKHVIVKTVDVVSTIQELIFQTNSFR</sequence>
<evidence type="ECO:0000256" key="7">
    <source>
        <dbReference type="HAMAP-Rule" id="MF_01131"/>
    </source>
</evidence>
<dbReference type="Gene3D" id="1.10.10.10">
    <property type="entry name" value="Winged helix-like DNA-binding domain superfamily/Winged helix DNA-binding domain"/>
    <property type="match status" value="1"/>
</dbReference>
<feature type="DNA-binding region" description="H-T-H motif" evidence="7">
    <location>
        <begin position="19"/>
        <end position="58"/>
    </location>
</feature>
<dbReference type="InterPro" id="IPR036291">
    <property type="entry name" value="NAD(P)-bd_dom_sf"/>
</dbReference>
<gene>
    <name evidence="7" type="primary">rex</name>
    <name evidence="9" type="ORF">AOC36_03415</name>
</gene>
<dbReference type="InterPro" id="IPR036388">
    <property type="entry name" value="WH-like_DNA-bd_sf"/>
</dbReference>
<evidence type="ECO:0000256" key="5">
    <source>
        <dbReference type="ARBA" id="ARBA00023125"/>
    </source>
</evidence>
<evidence type="ECO:0000259" key="8">
    <source>
        <dbReference type="SMART" id="SM00881"/>
    </source>
</evidence>
<dbReference type="InterPro" id="IPR003781">
    <property type="entry name" value="CoA-bd"/>
</dbReference>
<evidence type="ECO:0000256" key="3">
    <source>
        <dbReference type="ARBA" id="ARBA00023015"/>
    </source>
</evidence>
<evidence type="ECO:0000256" key="4">
    <source>
        <dbReference type="ARBA" id="ARBA00023027"/>
    </source>
</evidence>
<keyword evidence="3 7" id="KW-0805">Transcription regulation</keyword>
<comment type="similarity">
    <text evidence="7">Belongs to the transcriptional regulatory Rex family.</text>
</comment>
<comment type="function">
    <text evidence="7">Modulates transcription in response to changes in cellular NADH/NAD(+) redox state.</text>
</comment>
<dbReference type="SMART" id="SM00881">
    <property type="entry name" value="CoA_binding"/>
    <property type="match status" value="1"/>
</dbReference>
<evidence type="ECO:0000313" key="10">
    <source>
        <dbReference type="Proteomes" id="UP000063781"/>
    </source>
</evidence>